<dbReference type="NCBIfam" id="TIGR03330">
    <property type="entry name" value="SAM_DCase_Bsu"/>
    <property type="match status" value="1"/>
</dbReference>
<feature type="chain" id="PRO_5044943787" description="S-adenosylmethionine decarboxylase alpha chain" evidence="10">
    <location>
        <begin position="82"/>
        <end position="135"/>
    </location>
</feature>
<dbReference type="Gene3D" id="3.30.160.750">
    <property type="match status" value="1"/>
</dbReference>
<proteinExistence type="inferred from homology"/>
<protein>
    <recommendedName>
        <fullName evidence="10">S-adenosylmethionine decarboxylase proenzyme</fullName>
        <shortName evidence="10">AdoMetDC</shortName>
        <shortName evidence="10">SAMDC</shortName>
        <ecNumber evidence="10">4.1.1.50</ecNumber>
    </recommendedName>
    <component>
        <recommendedName>
            <fullName evidence="10">S-adenosylmethionine decarboxylase beta chain</fullName>
        </recommendedName>
    </component>
    <component>
        <recommendedName>
            <fullName evidence="10">S-adenosylmethionine decarboxylase alpha chain</fullName>
        </recommendedName>
    </component>
</protein>
<comment type="catalytic activity">
    <reaction evidence="10">
        <text>S-adenosyl-L-methionine + H(+) = S-adenosyl 3-(methylsulfanyl)propylamine + CO2</text>
        <dbReference type="Rhea" id="RHEA:15981"/>
        <dbReference type="ChEBI" id="CHEBI:15378"/>
        <dbReference type="ChEBI" id="CHEBI:16526"/>
        <dbReference type="ChEBI" id="CHEBI:57443"/>
        <dbReference type="ChEBI" id="CHEBI:59789"/>
        <dbReference type="EC" id="4.1.1.50"/>
    </reaction>
</comment>
<keyword evidence="4 10" id="KW-0745">Spermidine biosynthesis</keyword>
<comment type="subunit">
    <text evidence="10">Heterotetramer of two alpha and two beta chains arranged as a dimer of alpha/beta heterodimers.</text>
</comment>
<feature type="active site" description="Proton donor; for catalytic activity" evidence="10">
    <location>
        <position position="102"/>
    </location>
</feature>
<keyword evidence="1 10" id="KW-0949">S-adenosyl-L-methionine</keyword>
<dbReference type="InterPro" id="IPR017716">
    <property type="entry name" value="S-AdoMet_deCOase_pro-enz"/>
</dbReference>
<evidence type="ECO:0000256" key="9">
    <source>
        <dbReference type="ARBA" id="ARBA00023317"/>
    </source>
</evidence>
<dbReference type="InterPro" id="IPR016067">
    <property type="entry name" value="S-AdoMet_deCO2ase_core"/>
</dbReference>
<dbReference type="PANTHER" id="PTHR33866">
    <property type="entry name" value="S-ADENOSYLMETHIONINE DECARBOXYLASE PROENZYME"/>
    <property type="match status" value="1"/>
</dbReference>
<keyword evidence="7 10" id="KW-0456">Lyase</keyword>
<dbReference type="RefSeq" id="WP_282533933.1">
    <property type="nucleotide sequence ID" value="NZ_JASCIS010000004.1"/>
</dbReference>
<evidence type="ECO:0000256" key="4">
    <source>
        <dbReference type="ARBA" id="ARBA00023066"/>
    </source>
</evidence>
<comment type="function">
    <text evidence="10">Catalyzes the decarboxylation of S-adenosylmethionine to S-adenosylmethioninamine (dcAdoMet), the propylamine donor required for the synthesis of the polyamines spermine and spermidine from the diamine putrescine.</text>
</comment>
<feature type="site" description="Cleavage (non-hydrolytic); by autolysis" evidence="10">
    <location>
        <begin position="81"/>
        <end position="82"/>
    </location>
</feature>
<accession>A0ABT6SQY3</accession>
<sequence>MTVAPETVEKLPGEYRMDDYGLSYAGIHITLDMWGAESLDDEVIVSNAMRDAVEACGATLLELKLHRFAPQGLTGVAVLSESHLSIHCWPETGYAAIDVFTCGDSDPRKAIPVLRKAFNPDHVQVAELKRGINHV</sequence>
<dbReference type="EC" id="4.1.1.50" evidence="10"/>
<dbReference type="Gene3D" id="3.30.360.110">
    <property type="entry name" value="S-adenosylmethionine decarboxylase domain"/>
    <property type="match status" value="1"/>
</dbReference>
<evidence type="ECO:0000256" key="10">
    <source>
        <dbReference type="HAMAP-Rule" id="MF_00464"/>
    </source>
</evidence>
<dbReference type="PANTHER" id="PTHR33866:SF2">
    <property type="entry name" value="S-ADENOSYLMETHIONINE DECARBOXYLASE PROENZYME"/>
    <property type="match status" value="1"/>
</dbReference>
<keyword evidence="6 10" id="KW-0865">Zymogen</keyword>
<dbReference type="InterPro" id="IPR042284">
    <property type="entry name" value="AdoMetDC_N"/>
</dbReference>
<comment type="caution">
    <text evidence="11">The sequence shown here is derived from an EMBL/GenBank/DDBJ whole genome shotgun (WGS) entry which is preliminary data.</text>
</comment>
<name>A0ABT6SQY3_9ACTN</name>
<dbReference type="EMBL" id="JASCIS010000004">
    <property type="protein sequence ID" value="MDI3418011.1"/>
    <property type="molecule type" value="Genomic_DNA"/>
</dbReference>
<feature type="modified residue" description="Pyruvic acid (Ser); by autocatalysis" evidence="10">
    <location>
        <position position="82"/>
    </location>
</feature>
<dbReference type="Pfam" id="PF02675">
    <property type="entry name" value="AdoMet_dc"/>
    <property type="match status" value="1"/>
</dbReference>
<comment type="pathway">
    <text evidence="10">Amine and polyamine biosynthesis; S-adenosylmethioninamine biosynthesis; S-adenosylmethioninamine from S-adenosyl-L-methionine: step 1/1.</text>
</comment>
<reference evidence="11 12" key="1">
    <citation type="submission" date="2023-05" db="EMBL/GenBank/DDBJ databases">
        <title>Draft genome sequence of Streptomyces sp. B-S-A12 isolated from a cave soil in Thailand.</title>
        <authorList>
            <person name="Chamroensaksri N."/>
            <person name="Muangham S."/>
        </authorList>
    </citation>
    <scope>NUCLEOTIDE SEQUENCE [LARGE SCALE GENOMIC DNA]</scope>
    <source>
        <strain evidence="11 12">B-S-A12</strain>
    </source>
</reference>
<dbReference type="InterPro" id="IPR003826">
    <property type="entry name" value="AdoMetDC_fam_prok"/>
</dbReference>
<keyword evidence="9 10" id="KW-0670">Pyruvate</keyword>
<dbReference type="SUPFAM" id="SSF56276">
    <property type="entry name" value="S-adenosylmethionine decarboxylase"/>
    <property type="match status" value="1"/>
</dbReference>
<feature type="chain" id="PRO_5044943786" description="S-adenosylmethionine decarboxylase beta chain" evidence="10">
    <location>
        <begin position="1"/>
        <end position="81"/>
    </location>
</feature>
<evidence type="ECO:0000256" key="5">
    <source>
        <dbReference type="ARBA" id="ARBA00023115"/>
    </source>
</evidence>
<feature type="active site" description="Schiff-base intermediate with substrate; via pyruvic acid" evidence="10">
    <location>
        <position position="82"/>
    </location>
</feature>
<keyword evidence="3 10" id="KW-0068">Autocatalytic cleavage</keyword>
<evidence type="ECO:0000256" key="6">
    <source>
        <dbReference type="ARBA" id="ARBA00023145"/>
    </source>
</evidence>
<evidence type="ECO:0000256" key="2">
    <source>
        <dbReference type="ARBA" id="ARBA00022793"/>
    </source>
</evidence>
<evidence type="ECO:0000256" key="3">
    <source>
        <dbReference type="ARBA" id="ARBA00022813"/>
    </source>
</evidence>
<evidence type="ECO:0000256" key="7">
    <source>
        <dbReference type="ARBA" id="ARBA00023239"/>
    </source>
</evidence>
<keyword evidence="2 10" id="KW-0210">Decarboxylase</keyword>
<dbReference type="HAMAP" id="MF_00464">
    <property type="entry name" value="AdoMetDC_1"/>
    <property type="match status" value="1"/>
</dbReference>
<dbReference type="Proteomes" id="UP001237105">
    <property type="component" value="Unassembled WGS sequence"/>
</dbReference>
<organism evidence="11 12">
    <name type="scientific">Streptomyces luteolus</name>
    <dbReference type="NCBI Taxonomy" id="3043615"/>
    <lineage>
        <taxon>Bacteria</taxon>
        <taxon>Bacillati</taxon>
        <taxon>Actinomycetota</taxon>
        <taxon>Actinomycetes</taxon>
        <taxon>Kitasatosporales</taxon>
        <taxon>Streptomycetaceae</taxon>
        <taxon>Streptomyces</taxon>
    </lineage>
</organism>
<keyword evidence="5 10" id="KW-0620">Polyamine biosynthesis</keyword>
<evidence type="ECO:0000256" key="1">
    <source>
        <dbReference type="ARBA" id="ARBA00022691"/>
    </source>
</evidence>
<comment type="PTM">
    <text evidence="10">Is synthesized initially as an inactive proenzyme. Formation of the active enzyme involves a self-maturation process in which the active site pyruvoyl group is generated from an internal serine residue via an autocatalytic post-translational modification. Two non-identical subunits are generated from the proenzyme in this reaction, and the pyruvate is formed at the N-terminus of the alpha chain, which is derived from the carboxyl end of the proenzyme. The post-translation cleavage follows an unusual pathway, termed non-hydrolytic serinolysis, in which the side chain hydroxyl group of the serine supplies its oxygen atom to form the C-terminus of the beta chain, while the remainder of the serine residue undergoes an oxidative deamination to produce ammonia and the pyruvoyl group blocking the N-terminus of the alpha chain.</text>
</comment>
<keyword evidence="8 10" id="KW-0704">Schiff base</keyword>
<feature type="active site" description="Proton acceptor; for processing activity" evidence="10">
    <location>
        <position position="87"/>
    </location>
</feature>
<comment type="similarity">
    <text evidence="10">Belongs to the prokaryotic AdoMetDC family. Type 1 subfamily.</text>
</comment>
<evidence type="ECO:0000256" key="8">
    <source>
        <dbReference type="ARBA" id="ARBA00023270"/>
    </source>
</evidence>
<comment type="cofactor">
    <cofactor evidence="10">
        <name>pyruvate</name>
        <dbReference type="ChEBI" id="CHEBI:15361"/>
    </cofactor>
    <text evidence="10">Binds 1 pyruvoyl group covalently per subunit.</text>
</comment>
<dbReference type="InterPro" id="IPR042286">
    <property type="entry name" value="AdoMetDC_C"/>
</dbReference>
<evidence type="ECO:0000313" key="12">
    <source>
        <dbReference type="Proteomes" id="UP001237105"/>
    </source>
</evidence>
<dbReference type="GO" id="GO:0004014">
    <property type="term" value="F:adenosylmethionine decarboxylase activity"/>
    <property type="evidence" value="ECO:0007669"/>
    <property type="project" value="UniProtKB-EC"/>
</dbReference>
<gene>
    <name evidence="11" type="primary">speD</name>
    <name evidence="10" type="synonym">speH</name>
    <name evidence="11" type="ORF">QIT00_05450</name>
</gene>
<keyword evidence="12" id="KW-1185">Reference proteome</keyword>
<evidence type="ECO:0000313" key="11">
    <source>
        <dbReference type="EMBL" id="MDI3418011.1"/>
    </source>
</evidence>